<dbReference type="PANTHER" id="PTHR12223:SF28">
    <property type="entry name" value="LECTIN, MANNOSE BINDING 1 LIKE"/>
    <property type="match status" value="1"/>
</dbReference>
<feature type="compositionally biased region" description="Low complexity" evidence="7">
    <location>
        <begin position="212"/>
        <end position="245"/>
    </location>
</feature>
<evidence type="ECO:0000256" key="6">
    <source>
        <dbReference type="SAM" id="Coils"/>
    </source>
</evidence>
<dbReference type="AlphaFoldDB" id="A0A5M9J4G7"/>
<comment type="caution">
    <text evidence="10">The sequence shown here is derived from an EMBL/GenBank/DDBJ whole genome shotgun (WGS) entry which is preliminary data.</text>
</comment>
<organism evidence="10 11">
    <name type="scientific">Monilinia fructicola</name>
    <name type="common">Brown rot fungus</name>
    <name type="synonym">Ciboria fructicola</name>
    <dbReference type="NCBI Taxonomy" id="38448"/>
    <lineage>
        <taxon>Eukaryota</taxon>
        <taxon>Fungi</taxon>
        <taxon>Dikarya</taxon>
        <taxon>Ascomycota</taxon>
        <taxon>Pezizomycotina</taxon>
        <taxon>Leotiomycetes</taxon>
        <taxon>Helotiales</taxon>
        <taxon>Sclerotiniaceae</taxon>
        <taxon>Monilinia</taxon>
    </lineage>
</organism>
<reference evidence="10 11" key="1">
    <citation type="submission" date="2019-06" db="EMBL/GenBank/DDBJ databases">
        <title>Genome Sequence of the Brown Rot Fungal Pathogen Monilinia fructicola.</title>
        <authorList>
            <person name="De Miccolis Angelini R.M."/>
            <person name="Landi L."/>
            <person name="Abate D."/>
            <person name="Pollastro S."/>
            <person name="Romanazzi G."/>
            <person name="Faretra F."/>
        </authorList>
    </citation>
    <scope>NUCLEOTIDE SEQUENCE [LARGE SCALE GENOMIC DNA]</scope>
    <source>
        <strain evidence="10 11">Mfrc123</strain>
    </source>
</reference>
<dbReference type="GO" id="GO:0005789">
    <property type="term" value="C:endoplasmic reticulum membrane"/>
    <property type="evidence" value="ECO:0007669"/>
    <property type="project" value="TreeGrafter"/>
</dbReference>
<evidence type="ECO:0000256" key="2">
    <source>
        <dbReference type="ARBA" id="ARBA00022692"/>
    </source>
</evidence>
<keyword evidence="11" id="KW-1185">Reference proteome</keyword>
<evidence type="ECO:0000313" key="10">
    <source>
        <dbReference type="EMBL" id="KAA8564108.1"/>
    </source>
</evidence>
<dbReference type="PANTHER" id="PTHR12223">
    <property type="entry name" value="VESICULAR MANNOSE-BINDING LECTIN"/>
    <property type="match status" value="1"/>
</dbReference>
<dbReference type="VEuPathDB" id="FungiDB:MFRU_032g00760"/>
<keyword evidence="5 8" id="KW-0472">Membrane</keyword>
<evidence type="ECO:0000256" key="3">
    <source>
        <dbReference type="ARBA" id="ARBA00022729"/>
    </source>
</evidence>
<feature type="coiled-coil region" evidence="6">
    <location>
        <begin position="271"/>
        <end position="350"/>
    </location>
</feature>
<dbReference type="EMBL" id="VICG01000016">
    <property type="protein sequence ID" value="KAA8564108.1"/>
    <property type="molecule type" value="Genomic_DNA"/>
</dbReference>
<evidence type="ECO:0000313" key="11">
    <source>
        <dbReference type="Proteomes" id="UP000322873"/>
    </source>
</evidence>
<evidence type="ECO:0000256" key="1">
    <source>
        <dbReference type="ARBA" id="ARBA00004479"/>
    </source>
</evidence>
<dbReference type="InterPro" id="IPR013320">
    <property type="entry name" value="ConA-like_dom_sf"/>
</dbReference>
<feature type="domain" description="L-type lectin-like" evidence="9">
    <location>
        <begin position="155"/>
        <end position="201"/>
    </location>
</feature>
<dbReference type="Gene3D" id="1.20.5.340">
    <property type="match status" value="1"/>
</dbReference>
<dbReference type="GO" id="GO:0005537">
    <property type="term" value="F:D-mannose binding"/>
    <property type="evidence" value="ECO:0007669"/>
    <property type="project" value="TreeGrafter"/>
</dbReference>
<dbReference type="GO" id="GO:0030134">
    <property type="term" value="C:COPII-coated ER to Golgi transport vesicle"/>
    <property type="evidence" value="ECO:0007669"/>
    <property type="project" value="TreeGrafter"/>
</dbReference>
<dbReference type="Gene3D" id="2.60.120.200">
    <property type="match status" value="2"/>
</dbReference>
<dbReference type="Pfam" id="PF03388">
    <property type="entry name" value="Lectin_leg-like"/>
    <property type="match status" value="2"/>
</dbReference>
<dbReference type="GO" id="GO:0006888">
    <property type="term" value="P:endoplasmic reticulum to Golgi vesicle-mediated transport"/>
    <property type="evidence" value="ECO:0007669"/>
    <property type="project" value="TreeGrafter"/>
</dbReference>
<feature type="domain" description="L-type lectin-like" evidence="9">
    <location>
        <begin position="40"/>
        <end position="138"/>
    </location>
</feature>
<keyword evidence="3" id="KW-0732">Signal</keyword>
<sequence length="416" mass="45613">MFFSKASLTSTAAFFVYAQATYLNNDLSFGHDGKISPNGRAIPNFHMTGQPNYPDILSNRIVLTPPAPGNQRGAVWTEKTLQHSQWAADIEFRATGPERAGGNLNIWYAKNEDVKLSSIYTVGKFDGLALVVDQYAGSGGYIRIPSKIHIRQTTDNFKVEVDGALCFQSNKIKLPLGYVFGVTAASAENPDSFEIFKFVVTTDSHTPDDQVQNHAGQNQQQFQAANNPPQNQPPNHQQNQGQQQQLDTPGETPASDYKSSDAQFADLHNRLQAMMKHVTALNRDLSQYQANSLSRIDTLNGNINALTKTISRLESSLSKLESIPALERNLREVANDVKSTKKELHEALDQHVLSLKQRVAESHGSVLGTVGEGLKSHRSGVGYAGLAFVVVGSQVGLVVAYVLYKKRKNGGSKKFL</sequence>
<gene>
    <name evidence="10" type="ORF">EYC84_012090</name>
</gene>
<evidence type="ECO:0000256" key="8">
    <source>
        <dbReference type="SAM" id="Phobius"/>
    </source>
</evidence>
<dbReference type="SUPFAM" id="SSF49899">
    <property type="entry name" value="Concanavalin A-like lectins/glucanases"/>
    <property type="match status" value="1"/>
</dbReference>
<dbReference type="InterPro" id="IPR051136">
    <property type="entry name" value="Intracellular_Lectin-GPT"/>
</dbReference>
<dbReference type="GO" id="GO:0000139">
    <property type="term" value="C:Golgi membrane"/>
    <property type="evidence" value="ECO:0007669"/>
    <property type="project" value="TreeGrafter"/>
</dbReference>
<dbReference type="Proteomes" id="UP000322873">
    <property type="component" value="Unassembled WGS sequence"/>
</dbReference>
<feature type="region of interest" description="Disordered" evidence="7">
    <location>
        <begin position="206"/>
        <end position="258"/>
    </location>
</feature>
<evidence type="ECO:0000259" key="9">
    <source>
        <dbReference type="Pfam" id="PF03388"/>
    </source>
</evidence>
<feature type="transmembrane region" description="Helical" evidence="8">
    <location>
        <begin position="383"/>
        <end position="404"/>
    </location>
</feature>
<evidence type="ECO:0000256" key="7">
    <source>
        <dbReference type="SAM" id="MobiDB-lite"/>
    </source>
</evidence>
<evidence type="ECO:0000256" key="4">
    <source>
        <dbReference type="ARBA" id="ARBA00022989"/>
    </source>
</evidence>
<comment type="subcellular location">
    <subcellularLocation>
        <location evidence="1">Membrane</location>
        <topology evidence="1">Single-pass type I membrane protein</topology>
    </subcellularLocation>
</comment>
<dbReference type="GO" id="GO:0005793">
    <property type="term" value="C:endoplasmic reticulum-Golgi intermediate compartment"/>
    <property type="evidence" value="ECO:0007669"/>
    <property type="project" value="TreeGrafter"/>
</dbReference>
<keyword evidence="2 8" id="KW-0812">Transmembrane</keyword>
<name>A0A5M9J4G7_MONFR</name>
<protein>
    <recommendedName>
        <fullName evidence="9">L-type lectin-like domain-containing protein</fullName>
    </recommendedName>
</protein>
<keyword evidence="6" id="KW-0175">Coiled coil</keyword>
<accession>A0A5M9J4G7</accession>
<evidence type="ECO:0000256" key="5">
    <source>
        <dbReference type="ARBA" id="ARBA00023136"/>
    </source>
</evidence>
<proteinExistence type="predicted"/>
<dbReference type="InterPro" id="IPR005052">
    <property type="entry name" value="Lectin_leg"/>
</dbReference>
<keyword evidence="4 8" id="KW-1133">Transmembrane helix</keyword>